<feature type="transmembrane region" description="Helical" evidence="10">
    <location>
        <begin position="28"/>
        <end position="48"/>
    </location>
</feature>
<name>W4VND7_9BACI</name>
<keyword evidence="4 10" id="KW-0812">Transmembrane</keyword>
<feature type="domain" description="Cation/H+ exchanger transmembrane" evidence="11">
    <location>
        <begin position="8"/>
        <end position="225"/>
    </location>
</feature>
<sequence length="228" mass="24960">MSIEQIIILLLIGYIVFTIDTKQDNFPVPTVLVIIGIGLAFIPYFDSVNVTEDIIYHIFIPALLFISAYQFPIKNFRKNAGLIITLATAGIIVNVFLLGSLTWLIAPLGFASALVVAAILTPTDPVSVVSIIKQATHNDEIADIVEGESMLNDGTSIVLFTTLFSIANQKQSFTLLSFTGEFLLVSIGGLTIGLVLGYLVSKIIHYSHHRQYQIMLSIILAYGSFFNC</sequence>
<protein>
    <submittedName>
        <fullName evidence="12">Na+/H+ antiporter</fullName>
    </submittedName>
</protein>
<keyword evidence="6" id="KW-0915">Sodium</keyword>
<accession>W4VND7</accession>
<dbReference type="EMBL" id="BAVS01000021">
    <property type="protein sequence ID" value="GAE94269.1"/>
    <property type="molecule type" value="Genomic_DNA"/>
</dbReference>
<evidence type="ECO:0000256" key="10">
    <source>
        <dbReference type="SAM" id="Phobius"/>
    </source>
</evidence>
<dbReference type="eggNOG" id="COG0025">
    <property type="taxonomic scope" value="Bacteria"/>
</dbReference>
<evidence type="ECO:0000259" key="11">
    <source>
        <dbReference type="Pfam" id="PF00999"/>
    </source>
</evidence>
<dbReference type="Gene3D" id="6.10.140.1330">
    <property type="match status" value="1"/>
</dbReference>
<feature type="transmembrane region" description="Helical" evidence="10">
    <location>
        <begin position="54"/>
        <end position="71"/>
    </location>
</feature>
<evidence type="ECO:0000256" key="9">
    <source>
        <dbReference type="ARBA" id="ARBA00023201"/>
    </source>
</evidence>
<gene>
    <name evidence="12" type="ORF">JCM21714_3409</name>
</gene>
<dbReference type="Proteomes" id="UP000019102">
    <property type="component" value="Unassembled WGS sequence"/>
</dbReference>
<evidence type="ECO:0000256" key="6">
    <source>
        <dbReference type="ARBA" id="ARBA00023053"/>
    </source>
</evidence>
<evidence type="ECO:0000313" key="12">
    <source>
        <dbReference type="EMBL" id="GAE94269.1"/>
    </source>
</evidence>
<dbReference type="STRING" id="1298598.JCM21714_3409"/>
<keyword evidence="3" id="KW-1003">Cell membrane</keyword>
<keyword evidence="8 10" id="KW-0472">Membrane</keyword>
<dbReference type="AlphaFoldDB" id="W4VND7"/>
<evidence type="ECO:0000256" key="3">
    <source>
        <dbReference type="ARBA" id="ARBA00022475"/>
    </source>
</evidence>
<dbReference type="RefSeq" id="WP_369403585.1">
    <property type="nucleotide sequence ID" value="NZ_BAVS01000021.1"/>
</dbReference>
<dbReference type="PANTHER" id="PTHR10110:SF86">
    <property type="entry name" value="SODIUM_HYDROGEN EXCHANGER 7"/>
    <property type="match status" value="1"/>
</dbReference>
<keyword evidence="7" id="KW-0406">Ion transport</keyword>
<evidence type="ECO:0000313" key="13">
    <source>
        <dbReference type="Proteomes" id="UP000019102"/>
    </source>
</evidence>
<dbReference type="GO" id="GO:0051453">
    <property type="term" value="P:regulation of intracellular pH"/>
    <property type="evidence" value="ECO:0007669"/>
    <property type="project" value="TreeGrafter"/>
</dbReference>
<reference evidence="12 13" key="1">
    <citation type="journal article" date="2014" name="Genome Announc.">
        <title>Draft Genome Sequence of the Boron-Tolerant and Moderately Halotolerant Bacterium Gracilibacillus boraciitolerans JCM 21714T.</title>
        <authorList>
            <person name="Ahmed I."/>
            <person name="Oshima K."/>
            <person name="Suda W."/>
            <person name="Kitamura K."/>
            <person name="Iida T."/>
            <person name="Ohmori Y."/>
            <person name="Fujiwara T."/>
            <person name="Hattori M."/>
            <person name="Ohkuma M."/>
        </authorList>
    </citation>
    <scope>NUCLEOTIDE SEQUENCE [LARGE SCALE GENOMIC DNA]</scope>
    <source>
        <strain evidence="12 13">JCM 21714</strain>
    </source>
</reference>
<dbReference type="GO" id="GO:0015386">
    <property type="term" value="F:potassium:proton antiporter activity"/>
    <property type="evidence" value="ECO:0007669"/>
    <property type="project" value="TreeGrafter"/>
</dbReference>
<evidence type="ECO:0000256" key="7">
    <source>
        <dbReference type="ARBA" id="ARBA00023065"/>
    </source>
</evidence>
<evidence type="ECO:0000256" key="8">
    <source>
        <dbReference type="ARBA" id="ARBA00023136"/>
    </source>
</evidence>
<evidence type="ECO:0000256" key="4">
    <source>
        <dbReference type="ARBA" id="ARBA00022692"/>
    </source>
</evidence>
<dbReference type="GO" id="GO:0015385">
    <property type="term" value="F:sodium:proton antiporter activity"/>
    <property type="evidence" value="ECO:0007669"/>
    <property type="project" value="InterPro"/>
</dbReference>
<comment type="subcellular location">
    <subcellularLocation>
        <location evidence="1">Cell membrane</location>
        <topology evidence="1">Multi-pass membrane protein</topology>
    </subcellularLocation>
</comment>
<feature type="transmembrane region" description="Helical" evidence="10">
    <location>
        <begin position="182"/>
        <end position="200"/>
    </location>
</feature>
<feature type="transmembrane region" description="Helical" evidence="10">
    <location>
        <begin position="83"/>
        <end position="106"/>
    </location>
</feature>
<evidence type="ECO:0000256" key="2">
    <source>
        <dbReference type="ARBA" id="ARBA00022448"/>
    </source>
</evidence>
<keyword evidence="2" id="KW-0813">Transport</keyword>
<keyword evidence="13" id="KW-1185">Reference proteome</keyword>
<dbReference type="GO" id="GO:0098719">
    <property type="term" value="P:sodium ion import across plasma membrane"/>
    <property type="evidence" value="ECO:0007669"/>
    <property type="project" value="TreeGrafter"/>
</dbReference>
<organism evidence="12 13">
    <name type="scientific">Gracilibacillus boraciitolerans JCM 21714</name>
    <dbReference type="NCBI Taxonomy" id="1298598"/>
    <lineage>
        <taxon>Bacteria</taxon>
        <taxon>Bacillati</taxon>
        <taxon>Bacillota</taxon>
        <taxon>Bacilli</taxon>
        <taxon>Bacillales</taxon>
        <taxon>Bacillaceae</taxon>
        <taxon>Gracilibacillus</taxon>
    </lineage>
</organism>
<comment type="caution">
    <text evidence="12">The sequence shown here is derived from an EMBL/GenBank/DDBJ whole genome shotgun (WGS) entry which is preliminary data.</text>
</comment>
<dbReference type="PANTHER" id="PTHR10110">
    <property type="entry name" value="SODIUM/HYDROGEN EXCHANGER"/>
    <property type="match status" value="1"/>
</dbReference>
<feature type="transmembrane region" description="Helical" evidence="10">
    <location>
        <begin position="6"/>
        <end position="21"/>
    </location>
</feature>
<dbReference type="GO" id="GO:0005886">
    <property type="term" value="C:plasma membrane"/>
    <property type="evidence" value="ECO:0007669"/>
    <property type="project" value="UniProtKB-SubCell"/>
</dbReference>
<keyword evidence="9" id="KW-0739">Sodium transport</keyword>
<evidence type="ECO:0000256" key="5">
    <source>
        <dbReference type="ARBA" id="ARBA00022989"/>
    </source>
</evidence>
<proteinExistence type="predicted"/>
<dbReference type="InterPro" id="IPR018422">
    <property type="entry name" value="Cation/H_exchanger_CPA1"/>
</dbReference>
<evidence type="ECO:0000256" key="1">
    <source>
        <dbReference type="ARBA" id="ARBA00004651"/>
    </source>
</evidence>
<keyword evidence="5 10" id="KW-1133">Transmembrane helix</keyword>
<dbReference type="Pfam" id="PF00999">
    <property type="entry name" value="Na_H_Exchanger"/>
    <property type="match status" value="1"/>
</dbReference>
<dbReference type="InterPro" id="IPR006153">
    <property type="entry name" value="Cation/H_exchanger_TM"/>
</dbReference>